<dbReference type="InterPro" id="IPR036388">
    <property type="entry name" value="WH-like_DNA-bd_sf"/>
</dbReference>
<evidence type="ECO:0000256" key="5">
    <source>
        <dbReference type="PROSITE-ProRule" id="PRU10137"/>
    </source>
</evidence>
<keyword evidence="4" id="KW-0233">DNA recombination</keyword>
<organism evidence="7 8">
    <name type="scientific">Psychromonas aquatilis</name>
    <dbReference type="NCBI Taxonomy" id="2005072"/>
    <lineage>
        <taxon>Bacteria</taxon>
        <taxon>Pseudomonadati</taxon>
        <taxon>Pseudomonadota</taxon>
        <taxon>Gammaproteobacteria</taxon>
        <taxon>Alteromonadales</taxon>
        <taxon>Psychromonadaceae</taxon>
        <taxon>Psychromonas</taxon>
    </lineage>
</organism>
<reference evidence="7 8" key="1">
    <citation type="submission" date="2024-02" db="EMBL/GenBank/DDBJ databases">
        <title>Bacteria isolated from the canopy kelp, Nereocystis luetkeana.</title>
        <authorList>
            <person name="Pfister C.A."/>
            <person name="Younker I.T."/>
            <person name="Light S.H."/>
        </authorList>
    </citation>
    <scope>NUCLEOTIDE SEQUENCE [LARGE SCALE GENOMIC DNA]</scope>
    <source>
        <strain evidence="7 8">TI.1.05</strain>
    </source>
</reference>
<protein>
    <submittedName>
        <fullName evidence="7">Recombinase family protein</fullName>
    </submittedName>
</protein>
<dbReference type="EMBL" id="JBAKAZ010000081">
    <property type="protein sequence ID" value="MEL0630727.1"/>
    <property type="molecule type" value="Genomic_DNA"/>
</dbReference>
<evidence type="ECO:0000313" key="8">
    <source>
        <dbReference type="Proteomes" id="UP001369082"/>
    </source>
</evidence>
<accession>A0ABU9GTV3</accession>
<dbReference type="Proteomes" id="UP001369082">
    <property type="component" value="Unassembled WGS sequence"/>
</dbReference>
<keyword evidence="3" id="KW-0238">DNA-binding</keyword>
<name>A0ABU9GTV3_9GAMM</name>
<keyword evidence="8" id="KW-1185">Reference proteome</keyword>
<dbReference type="PANTHER" id="PTHR30461:SF26">
    <property type="entry name" value="RESOLVASE HOMOLOG YNEB"/>
    <property type="match status" value="1"/>
</dbReference>
<dbReference type="InterPro" id="IPR036162">
    <property type="entry name" value="Resolvase-like_N_sf"/>
</dbReference>
<dbReference type="InterPro" id="IPR050639">
    <property type="entry name" value="SSR_resolvase"/>
</dbReference>
<dbReference type="CDD" id="cd03768">
    <property type="entry name" value="SR_ResInv"/>
    <property type="match status" value="1"/>
</dbReference>
<proteinExistence type="inferred from homology"/>
<sequence length="185" mass="20983">MKLAYIRVSTTEQNTDRQIIEADKTFIDKVSGANTNRPELIKLKEHARAGDIVICHDISRLARNLKDLKDLIEFFIGRGISVQFMKENMIFTADKQNPMNELMLNMLGAVYQFERDIMKQRQAEGIAQAKAKGVYKGRSTSMRLKAAIIDSYKSGVPQRKIASNNEISLSTVQRVIKAHKKELLA</sequence>
<evidence type="ECO:0000256" key="2">
    <source>
        <dbReference type="ARBA" id="ARBA00022908"/>
    </source>
</evidence>
<evidence type="ECO:0000256" key="3">
    <source>
        <dbReference type="ARBA" id="ARBA00023125"/>
    </source>
</evidence>
<evidence type="ECO:0000256" key="1">
    <source>
        <dbReference type="ARBA" id="ARBA00009913"/>
    </source>
</evidence>
<dbReference type="SMART" id="SM00857">
    <property type="entry name" value="Resolvase"/>
    <property type="match status" value="1"/>
</dbReference>
<comment type="caution">
    <text evidence="7">The sequence shown here is derived from an EMBL/GenBank/DDBJ whole genome shotgun (WGS) entry which is preliminary data.</text>
</comment>
<evidence type="ECO:0000256" key="4">
    <source>
        <dbReference type="ARBA" id="ARBA00023172"/>
    </source>
</evidence>
<gene>
    <name evidence="7" type="ORF">V6256_14045</name>
</gene>
<dbReference type="PROSITE" id="PS51736">
    <property type="entry name" value="RECOMBINASES_3"/>
    <property type="match status" value="1"/>
</dbReference>
<dbReference type="Gene3D" id="3.40.50.1390">
    <property type="entry name" value="Resolvase, N-terminal catalytic domain"/>
    <property type="match status" value="1"/>
</dbReference>
<dbReference type="Gene3D" id="1.10.10.10">
    <property type="entry name" value="Winged helix-like DNA-binding domain superfamily/Winged helix DNA-binding domain"/>
    <property type="match status" value="1"/>
</dbReference>
<dbReference type="InterPro" id="IPR006118">
    <property type="entry name" value="Recombinase_CS"/>
</dbReference>
<dbReference type="PROSITE" id="PS00397">
    <property type="entry name" value="RECOMBINASES_1"/>
    <property type="match status" value="1"/>
</dbReference>
<dbReference type="InterPro" id="IPR006119">
    <property type="entry name" value="Resolv_N"/>
</dbReference>
<dbReference type="SUPFAM" id="SSF53041">
    <property type="entry name" value="Resolvase-like"/>
    <property type="match status" value="1"/>
</dbReference>
<comment type="similarity">
    <text evidence="1">Belongs to the site-specific recombinase resolvase family.</text>
</comment>
<keyword evidence="2" id="KW-0229">DNA integration</keyword>
<dbReference type="PANTHER" id="PTHR30461">
    <property type="entry name" value="DNA-INVERTASE FROM LAMBDOID PROPHAGE"/>
    <property type="match status" value="1"/>
</dbReference>
<evidence type="ECO:0000313" key="7">
    <source>
        <dbReference type="EMBL" id="MEL0630727.1"/>
    </source>
</evidence>
<feature type="domain" description="Resolvase/invertase-type recombinase catalytic" evidence="6">
    <location>
        <begin position="1"/>
        <end position="133"/>
    </location>
</feature>
<feature type="active site" description="O-(5'-phospho-DNA)-serine intermediate" evidence="5">
    <location>
        <position position="9"/>
    </location>
</feature>
<dbReference type="RefSeq" id="WP_341598854.1">
    <property type="nucleotide sequence ID" value="NZ_JBAKAZ010000081.1"/>
</dbReference>
<dbReference type="Pfam" id="PF00239">
    <property type="entry name" value="Resolvase"/>
    <property type="match status" value="1"/>
</dbReference>
<evidence type="ECO:0000259" key="6">
    <source>
        <dbReference type="PROSITE" id="PS51736"/>
    </source>
</evidence>